<dbReference type="Proteomes" id="UP000254259">
    <property type="component" value="Plasmid CBM2636_mp"/>
</dbReference>
<dbReference type="EMBL" id="LT984814">
    <property type="protein sequence ID" value="SPD68939.1"/>
    <property type="molecule type" value="Genomic_DNA"/>
</dbReference>
<reference evidence="1 2" key="1">
    <citation type="submission" date="2018-01" db="EMBL/GenBank/DDBJ databases">
        <authorList>
            <person name="Clerissi C."/>
        </authorList>
    </citation>
    <scope>NUCLEOTIDE SEQUENCE [LARGE SCALE GENOMIC DNA]</scope>
    <source>
        <strain evidence="1">Cupriavidus taiwanensis SWF 66322</strain>
        <plasmid evidence="2">cbm2636_mp</plasmid>
    </source>
</reference>
<protein>
    <submittedName>
        <fullName evidence="1">Uncharacterized protein</fullName>
    </submittedName>
</protein>
<geneLocation type="plasmid" evidence="2">
    <name>cbm2636_mp</name>
</geneLocation>
<accession>A0A9Q7XVR3</accession>
<gene>
    <name evidence="1" type="ORF">CBM2636_MP21789</name>
</gene>
<dbReference type="AlphaFoldDB" id="A0A9Q7XVR3"/>
<proteinExistence type="predicted"/>
<evidence type="ECO:0000313" key="2">
    <source>
        <dbReference type="Proteomes" id="UP000254259"/>
    </source>
</evidence>
<organism evidence="1 2">
    <name type="scientific">Cupriavidus taiwanensis</name>
    <dbReference type="NCBI Taxonomy" id="164546"/>
    <lineage>
        <taxon>Bacteria</taxon>
        <taxon>Pseudomonadati</taxon>
        <taxon>Pseudomonadota</taxon>
        <taxon>Betaproteobacteria</taxon>
        <taxon>Burkholderiales</taxon>
        <taxon>Burkholderiaceae</taxon>
        <taxon>Cupriavidus</taxon>
    </lineage>
</organism>
<sequence length="65" mass="7060">MAAVTAADCFTALRTMASVIGLVRFLLTARCIWRAWRDAALFSVDQSFAPGERGMRLPVQGITAT</sequence>
<name>A0A9Q7XVR3_9BURK</name>
<evidence type="ECO:0000313" key="1">
    <source>
        <dbReference type="EMBL" id="SPD68939.1"/>
    </source>
</evidence>
<keyword evidence="1" id="KW-0614">Plasmid</keyword>